<name>A0A1S1M4K2_MYCCH</name>
<accession>A0A1S1M4K2</accession>
<keyword evidence="1" id="KW-1133">Transmembrane helix</keyword>
<feature type="transmembrane region" description="Helical" evidence="1">
    <location>
        <begin position="117"/>
        <end position="139"/>
    </location>
</feature>
<dbReference type="Proteomes" id="UP000179441">
    <property type="component" value="Unassembled WGS sequence"/>
</dbReference>
<gene>
    <name evidence="2" type="ORF">BKG84_06890</name>
</gene>
<organism evidence="2 3">
    <name type="scientific">Mycobacteroides chelonae</name>
    <name type="common">Mycobacterium chelonae</name>
    <dbReference type="NCBI Taxonomy" id="1774"/>
    <lineage>
        <taxon>Bacteria</taxon>
        <taxon>Bacillati</taxon>
        <taxon>Actinomycetota</taxon>
        <taxon>Actinomycetes</taxon>
        <taxon>Mycobacteriales</taxon>
        <taxon>Mycobacteriaceae</taxon>
        <taxon>Mycobacteroides</taxon>
    </lineage>
</organism>
<sequence length="256" mass="27746">MKIAVVYTFPRINTKALAAFARNDLRGTYRDPLLVMLVIAPVLWTSGVALLTPLFTRMLNDKYGFDLVPYYPLVLTGFLLLTSIIVPGGLAAFLVLDEIDAGTLTALRVTPVPLATFFGYRAATVAAITTIYVVATMSLSGIPAPGLTFSLIPIGMLAGMSAVVTLLLIITVANNKIQGLAMLRALGMLIAGLPCLPWFISSGWNLAFGILPPYWAAKAYWAAGEHDTWWPYLLAGALYNSAIGWLLLRRFLAKHN</sequence>
<protein>
    <submittedName>
        <fullName evidence="2">Fluoroquinolone transporter permease</fullName>
    </submittedName>
</protein>
<evidence type="ECO:0000313" key="3">
    <source>
        <dbReference type="Proteomes" id="UP000179441"/>
    </source>
</evidence>
<evidence type="ECO:0000313" key="2">
    <source>
        <dbReference type="EMBL" id="OHU78160.1"/>
    </source>
</evidence>
<dbReference type="RefSeq" id="WP_070951475.1">
    <property type="nucleotide sequence ID" value="NZ_MLIS01000001.1"/>
</dbReference>
<feature type="transmembrane region" description="Helical" evidence="1">
    <location>
        <begin position="33"/>
        <end position="55"/>
    </location>
</feature>
<dbReference type="EMBL" id="MLIS01000001">
    <property type="protein sequence ID" value="OHU78160.1"/>
    <property type="molecule type" value="Genomic_DNA"/>
</dbReference>
<evidence type="ECO:0000256" key="1">
    <source>
        <dbReference type="SAM" id="Phobius"/>
    </source>
</evidence>
<comment type="caution">
    <text evidence="2">The sequence shown here is derived from an EMBL/GenBank/DDBJ whole genome shotgun (WGS) entry which is preliminary data.</text>
</comment>
<dbReference type="AlphaFoldDB" id="A0A1S1M4K2"/>
<keyword evidence="1" id="KW-0812">Transmembrane</keyword>
<keyword evidence="1" id="KW-0472">Membrane</keyword>
<keyword evidence="3" id="KW-1185">Reference proteome</keyword>
<reference evidence="2 3" key="1">
    <citation type="submission" date="2016-10" db="EMBL/GenBank/DDBJ databases">
        <title>Evaluation of Human, Veterinary and Environmental Mycobacterium chelonae Isolates by Core Genome Phylogenomic Analysis, Targeted Gene Comparison, and Anti-microbial Susceptibility Patterns: A Tale of Mistaken Identities.</title>
        <authorList>
            <person name="Fogelson S.B."/>
            <person name="Camus A.C."/>
            <person name="Lorenz W."/>
            <person name="Vasireddy R."/>
            <person name="Vasireddy S."/>
            <person name="Smith T."/>
            <person name="Brown-Elliott B.A."/>
            <person name="Wallace R.J.Jr."/>
            <person name="Hasan N.A."/>
            <person name="Reischl U."/>
            <person name="Sanchez S."/>
        </authorList>
    </citation>
    <scope>NUCLEOTIDE SEQUENCE [LARGE SCALE GENOMIC DNA]</scope>
    <source>
        <strain evidence="2 3">15518</strain>
    </source>
</reference>
<feature type="transmembrane region" description="Helical" evidence="1">
    <location>
        <begin position="151"/>
        <end position="173"/>
    </location>
</feature>
<feature type="transmembrane region" description="Helical" evidence="1">
    <location>
        <begin position="75"/>
        <end position="96"/>
    </location>
</feature>
<feature type="transmembrane region" description="Helical" evidence="1">
    <location>
        <begin position="229"/>
        <end position="248"/>
    </location>
</feature>
<feature type="transmembrane region" description="Helical" evidence="1">
    <location>
        <begin position="185"/>
        <end position="209"/>
    </location>
</feature>
<proteinExistence type="predicted"/>